<name>A0A444PQI8_9MICO</name>
<protein>
    <submittedName>
        <fullName evidence="1">Uncharacterized protein</fullName>
    </submittedName>
</protein>
<sequence length="301" mass="31834">MRIPQSATSQALASSGGTVFASEDLVCATTKYFDPAWTTESVASFPVRLELLERSSTLRLVATWDPRLFALHAPVLGIVGSSIREIEKVNDGEGMLSLDVPPEITEISFQVEALSTYPNDNVGDVVATTFQALDADGTLIDEIIVAPSSTDCAPWSVELAADWICLESTVVPARITLTSMGPGPAPKGLTAVASYADLLPSPVLTLIGDSPPATFAITSADGIRELTLETSRELVTGDQVELIFTEDPSDTKPKSFTGVTPRVQLVPPELMVGLRESGRHTSFPVTASGSQLSTYVPAPTA</sequence>
<organism evidence="1 2">
    <name type="scientific">Labedella phragmitis</name>
    <dbReference type="NCBI Taxonomy" id="2498849"/>
    <lineage>
        <taxon>Bacteria</taxon>
        <taxon>Bacillati</taxon>
        <taxon>Actinomycetota</taxon>
        <taxon>Actinomycetes</taxon>
        <taxon>Micrococcales</taxon>
        <taxon>Microbacteriaceae</taxon>
        <taxon>Labedella</taxon>
    </lineage>
</organism>
<accession>A0A444PQI8</accession>
<dbReference type="OrthoDB" id="5114415at2"/>
<proteinExistence type="predicted"/>
<evidence type="ECO:0000313" key="2">
    <source>
        <dbReference type="Proteomes" id="UP000288547"/>
    </source>
</evidence>
<gene>
    <name evidence="1" type="ORF">ELQ90_12255</name>
</gene>
<dbReference type="EMBL" id="RZNB01000005">
    <property type="protein sequence ID" value="RWZ49537.1"/>
    <property type="molecule type" value="Genomic_DNA"/>
</dbReference>
<comment type="caution">
    <text evidence="1">The sequence shown here is derived from an EMBL/GenBank/DDBJ whole genome shotgun (WGS) entry which is preliminary data.</text>
</comment>
<keyword evidence="2" id="KW-1185">Reference proteome</keyword>
<reference evidence="1 2" key="1">
    <citation type="submission" date="2018-12" db="EMBL/GenBank/DDBJ databases">
        <authorList>
            <person name="Li F."/>
        </authorList>
    </citation>
    <scope>NUCLEOTIDE SEQUENCE [LARGE SCALE GENOMIC DNA]</scope>
    <source>
        <strain evidence="1 2">11W25H-1</strain>
    </source>
</reference>
<dbReference type="AlphaFoldDB" id="A0A444PQI8"/>
<dbReference type="Proteomes" id="UP000288547">
    <property type="component" value="Unassembled WGS sequence"/>
</dbReference>
<dbReference type="RefSeq" id="WP_128495584.1">
    <property type="nucleotide sequence ID" value="NZ_RZNB01000005.1"/>
</dbReference>
<evidence type="ECO:0000313" key="1">
    <source>
        <dbReference type="EMBL" id="RWZ49537.1"/>
    </source>
</evidence>